<evidence type="ECO:0000313" key="2">
    <source>
        <dbReference type="Proteomes" id="UP000682266"/>
    </source>
</evidence>
<proteinExistence type="predicted"/>
<organism evidence="1 2">
    <name type="scientific">Burkholderia ambifaria</name>
    <dbReference type="NCBI Taxonomy" id="152480"/>
    <lineage>
        <taxon>Bacteria</taxon>
        <taxon>Pseudomonadati</taxon>
        <taxon>Pseudomonadota</taxon>
        <taxon>Betaproteobacteria</taxon>
        <taxon>Burkholderiales</taxon>
        <taxon>Burkholderiaceae</taxon>
        <taxon>Burkholderia</taxon>
        <taxon>Burkholderia cepacia complex</taxon>
    </lineage>
</organism>
<dbReference type="RefSeq" id="WP_105788057.1">
    <property type="nucleotide sequence ID" value="NZ_CADERF010000003.1"/>
</dbReference>
<dbReference type="Proteomes" id="UP000682266">
    <property type="component" value="Unassembled WGS sequence"/>
</dbReference>
<reference evidence="1" key="1">
    <citation type="submission" date="2021-04" db="EMBL/GenBank/DDBJ databases">
        <title>A collection of bacterial strains from the Burkholderia cepacia Research Laboratory and Repository.</title>
        <authorList>
            <person name="Lipuma J."/>
            <person name="Spilker T."/>
        </authorList>
    </citation>
    <scope>NUCLEOTIDE SEQUENCE</scope>
    <source>
        <strain evidence="1">AU36012</strain>
    </source>
</reference>
<protein>
    <submittedName>
        <fullName evidence="1">Uncharacterized protein</fullName>
    </submittedName>
</protein>
<evidence type="ECO:0000313" key="1">
    <source>
        <dbReference type="EMBL" id="MBR8127466.1"/>
    </source>
</evidence>
<comment type="caution">
    <text evidence="1">The sequence shown here is derived from an EMBL/GenBank/DDBJ whole genome shotgun (WGS) entry which is preliminary data.</text>
</comment>
<sequence length="60" mass="6792">MFDLQCQIEIASTFEPARDHGNHQRQISIDALEAALRGLAMRDNFHFILSGGEDLHLVEL</sequence>
<dbReference type="EMBL" id="JAGSVG010000001">
    <property type="protein sequence ID" value="MBR8127466.1"/>
    <property type="molecule type" value="Genomic_DNA"/>
</dbReference>
<name>A0AA41E2W5_9BURK</name>
<accession>A0AA41E2W5</accession>
<dbReference type="AlphaFoldDB" id="A0AA41E2W5"/>
<gene>
    <name evidence="1" type="ORF">KDW93_00400</name>
</gene>